<proteinExistence type="predicted"/>
<dbReference type="Proteomes" id="UP000766486">
    <property type="component" value="Unassembled WGS sequence"/>
</dbReference>
<evidence type="ECO:0000313" key="2">
    <source>
        <dbReference type="EMBL" id="VUC28772.1"/>
    </source>
</evidence>
<reference evidence="2 3" key="1">
    <citation type="submission" date="2019-06" db="EMBL/GenBank/DDBJ databases">
        <authorList>
            <person name="Broberg M."/>
        </authorList>
    </citation>
    <scope>NUCLEOTIDE SEQUENCE [LARGE SCALE GENOMIC DNA]</scope>
</reference>
<dbReference type="Pfam" id="PF06985">
    <property type="entry name" value="HET"/>
    <property type="match status" value="1"/>
</dbReference>
<dbReference type="InterPro" id="IPR010730">
    <property type="entry name" value="HET"/>
</dbReference>
<name>A0ABY6UCB0_BIOOC</name>
<dbReference type="EMBL" id="CABFNS010000794">
    <property type="protein sequence ID" value="VUC28772.1"/>
    <property type="molecule type" value="Genomic_DNA"/>
</dbReference>
<sequence>MPKKNGKKKKRSRRQPKLRYEALTELSPIRLLQLEPASKHDAPLRASLLHTSFTSSEYEALSYAWGDPIFDRSIDVSGCSLKITKSLDMALRVFRHTTDVRAIWVDAVCINQQDDQEKGKQVAIMGRIFQDAIRVLVWLGPGTSKTAEAIEFLPELSSDAARFGVSNEVGKGRLHCKMPTAAVSAQEIDLIIAKAYATEVEPLLEVMVHCGSNSLSWVDFARGVEVLVASIYKASYSETGSSNETMHSKAATVRDLVNARDMLVMMRRPVHRYNTHLPKIVASSQMSFRQCKDDRDRVYGMLALVRSDQPIVPDYSKTIAQVYTEFATLTPLESSLFNAGLCYRGVSSLAKLISDRHYLPSWVTDLRPSKPKWRPIFNTGFTTSALDNRIYGVDPCYPTVLSITGAHFDTINKQYGTKTQPKCDSSIDYMEVIKVMRMLIAELVIHRRGEAGSEFPEEVFQILTIKHPDHKLSQLFYSVSRFLDESEFQDDSWILEVWRVYLRVCLDSDGEVFQKALIGGNVETVSREGRLGLRIHHYLCDLFSNHNVFTTTRGYLGLSPRESKNGDEVAVFNGCPTPFVIRDAGNVFYENKAVNNAFYILGPCYVYGIMDQEIYKRQHDSEFNHLPWLRRPDHPFGDILGETIVLV</sequence>
<gene>
    <name evidence="2" type="ORF">CLO192961_LOCUS245162</name>
</gene>
<dbReference type="Pfam" id="PF26639">
    <property type="entry name" value="Het-6_barrel"/>
    <property type="match status" value="1"/>
</dbReference>
<evidence type="ECO:0000259" key="1">
    <source>
        <dbReference type="Pfam" id="PF06985"/>
    </source>
</evidence>
<dbReference type="PANTHER" id="PTHR24148">
    <property type="entry name" value="ANKYRIN REPEAT DOMAIN-CONTAINING PROTEIN 39 HOMOLOG-RELATED"/>
    <property type="match status" value="1"/>
</dbReference>
<dbReference type="InterPro" id="IPR052895">
    <property type="entry name" value="HetReg/Transcr_Mod"/>
</dbReference>
<protein>
    <recommendedName>
        <fullName evidence="1">Heterokaryon incompatibility domain-containing protein</fullName>
    </recommendedName>
</protein>
<comment type="caution">
    <text evidence="2">The sequence shown here is derived from an EMBL/GenBank/DDBJ whole genome shotgun (WGS) entry which is preliminary data.</text>
</comment>
<evidence type="ECO:0000313" key="3">
    <source>
        <dbReference type="Proteomes" id="UP000766486"/>
    </source>
</evidence>
<dbReference type="PANTHER" id="PTHR24148:SF64">
    <property type="entry name" value="HETEROKARYON INCOMPATIBILITY DOMAIN-CONTAINING PROTEIN"/>
    <property type="match status" value="1"/>
</dbReference>
<feature type="domain" description="Heterokaryon incompatibility" evidence="1">
    <location>
        <begin position="58"/>
        <end position="162"/>
    </location>
</feature>
<accession>A0ABY6UCB0</accession>
<keyword evidence="3" id="KW-1185">Reference proteome</keyword>
<organism evidence="2 3">
    <name type="scientific">Bionectria ochroleuca</name>
    <name type="common">Gliocladium roseum</name>
    <dbReference type="NCBI Taxonomy" id="29856"/>
    <lineage>
        <taxon>Eukaryota</taxon>
        <taxon>Fungi</taxon>
        <taxon>Dikarya</taxon>
        <taxon>Ascomycota</taxon>
        <taxon>Pezizomycotina</taxon>
        <taxon>Sordariomycetes</taxon>
        <taxon>Hypocreomycetidae</taxon>
        <taxon>Hypocreales</taxon>
        <taxon>Bionectriaceae</taxon>
        <taxon>Clonostachys</taxon>
    </lineage>
</organism>